<dbReference type="Proteomes" id="UP000550714">
    <property type="component" value="Unassembled WGS sequence"/>
</dbReference>
<name>A0A839RYY4_9PSEU</name>
<proteinExistence type="predicted"/>
<keyword evidence="2" id="KW-1185">Reference proteome</keyword>
<evidence type="ECO:0000313" key="2">
    <source>
        <dbReference type="Proteomes" id="UP000550714"/>
    </source>
</evidence>
<sequence length="73" mass="7853">MGKKHKSGKHIKASTKLAVALAQEDDPKSAVRGMIKAGQLKKKCCKSKPRCKKCPVMALQTAKTMQSKVSKAA</sequence>
<protein>
    <submittedName>
        <fullName evidence="1">Adenine-specific DNA glycosylase</fullName>
    </submittedName>
</protein>
<dbReference type="AlphaFoldDB" id="A0A839RYY4"/>
<accession>A0A839RYY4</accession>
<comment type="caution">
    <text evidence="1">The sequence shown here is derived from an EMBL/GenBank/DDBJ whole genome shotgun (WGS) entry which is preliminary data.</text>
</comment>
<evidence type="ECO:0000313" key="1">
    <source>
        <dbReference type="EMBL" id="MBB3050676.1"/>
    </source>
</evidence>
<organism evidence="1 2">
    <name type="scientific">Prauserella isguenensis</name>
    <dbReference type="NCBI Taxonomy" id="1470180"/>
    <lineage>
        <taxon>Bacteria</taxon>
        <taxon>Bacillati</taxon>
        <taxon>Actinomycetota</taxon>
        <taxon>Actinomycetes</taxon>
        <taxon>Pseudonocardiales</taxon>
        <taxon>Pseudonocardiaceae</taxon>
        <taxon>Prauserella</taxon>
    </lineage>
</organism>
<dbReference type="RefSeq" id="WP_183651275.1">
    <property type="nucleotide sequence ID" value="NZ_JACHWU010000001.1"/>
</dbReference>
<reference evidence="1 2" key="1">
    <citation type="submission" date="2020-08" db="EMBL/GenBank/DDBJ databases">
        <title>Genomic Encyclopedia of Type Strains, Phase III (KMG-III): the genomes of soil and plant-associated and newly described type strains.</title>
        <authorList>
            <person name="Whitman W."/>
        </authorList>
    </citation>
    <scope>NUCLEOTIDE SEQUENCE [LARGE SCALE GENOMIC DNA]</scope>
    <source>
        <strain evidence="1 2">CECT 8577</strain>
    </source>
</reference>
<dbReference type="EMBL" id="JACHWU010000001">
    <property type="protein sequence ID" value="MBB3050676.1"/>
    <property type="molecule type" value="Genomic_DNA"/>
</dbReference>
<gene>
    <name evidence="1" type="ORF">FHS23_001671</name>
</gene>